<evidence type="ECO:0000313" key="3">
    <source>
        <dbReference type="Proteomes" id="UP000092460"/>
    </source>
</evidence>
<keyword evidence="3" id="KW-1185">Reference proteome</keyword>
<reference evidence="3" key="1">
    <citation type="submission" date="2015-01" db="EMBL/GenBank/DDBJ databases">
        <authorList>
            <person name="Aksoy S."/>
            <person name="Warren W."/>
            <person name="Wilson R.K."/>
        </authorList>
    </citation>
    <scope>NUCLEOTIDE SEQUENCE [LARGE SCALE GENOMIC DNA]</scope>
    <source>
        <strain evidence="3">IAEA</strain>
    </source>
</reference>
<sequence length="410" mass="45741">MKELTWSAAVGDFRTKGKCFALHGSFFIVLLLSIGHGSCRPEQSDDDFKLRMIRENTTTTTAAATKIKLNTIANGGEHDNADKEKLFILNHPEVTYKEDYVNEDYKDPVKHSVKSDIPITAESYKRLKPEKMYFDVLPKKPVIVIENLPKKSKPSRLKVNPLAEDVTDKQSNKLSLNERDEIVHLRKKRSTQTITDNQQNVFQALNPYFRNVLVPCSNCGGANGIRAQYSILVNRPVPGKKHNALDIPVRPPPPPTDMPIGFDSRIAADENDRVIFSGGSRTTQRPVATRRPPESIFRDPNPGNFDFSFMNPGNQNTQSMRPMGPAGNAPRTTTMRPSVAPPSVAPPSAQGNRGISQCVWAIVNCCSTGDSEIRYSCFEQNGCYGAFWDLNPCAESVRDNIITYVADYYD</sequence>
<dbReference type="EnsemblMetazoa" id="GPPI011230-RA">
    <property type="protein sequence ID" value="GPPI011230-PA"/>
    <property type="gene ID" value="GPPI011230"/>
</dbReference>
<dbReference type="STRING" id="67801.A0A1B0AWL4"/>
<dbReference type="EnsemblMetazoa" id="GPPI000174-RA">
    <property type="protein sequence ID" value="GPPI000174-PA"/>
    <property type="gene ID" value="GPPI000174"/>
</dbReference>
<feature type="region of interest" description="Disordered" evidence="1">
    <location>
        <begin position="277"/>
        <end position="348"/>
    </location>
</feature>
<reference evidence="2" key="2">
    <citation type="submission" date="2020-05" db="UniProtKB">
        <authorList>
            <consortium name="EnsemblMetazoa"/>
        </authorList>
    </citation>
    <scope>IDENTIFICATION</scope>
    <source>
        <strain evidence="2">IAEA</strain>
    </source>
</reference>
<feature type="compositionally biased region" description="Polar residues" evidence="1">
    <location>
        <begin position="311"/>
        <end position="320"/>
    </location>
</feature>
<dbReference type="VEuPathDB" id="VectorBase:GPPI000174"/>
<dbReference type="AlphaFoldDB" id="A0A1B0AWL4"/>
<proteinExistence type="predicted"/>
<dbReference type="EMBL" id="JXJN01004825">
    <property type="status" value="NOT_ANNOTATED_CDS"/>
    <property type="molecule type" value="Genomic_DNA"/>
</dbReference>
<dbReference type="VEuPathDB" id="VectorBase:GPPI011230"/>
<accession>A0A1B0AWL4</accession>
<evidence type="ECO:0000313" key="2">
    <source>
        <dbReference type="EnsemblMetazoa" id="GPPI000174-PA"/>
    </source>
</evidence>
<evidence type="ECO:0000256" key="1">
    <source>
        <dbReference type="SAM" id="MobiDB-lite"/>
    </source>
</evidence>
<protein>
    <submittedName>
        <fullName evidence="2">Uncharacterized protein</fullName>
    </submittedName>
</protein>
<name>A0A1B0AWL4_9MUSC</name>
<dbReference type="Proteomes" id="UP000092460">
    <property type="component" value="Unassembled WGS sequence"/>
</dbReference>
<organism evidence="2 3">
    <name type="scientific">Glossina palpalis gambiensis</name>
    <dbReference type="NCBI Taxonomy" id="67801"/>
    <lineage>
        <taxon>Eukaryota</taxon>
        <taxon>Metazoa</taxon>
        <taxon>Ecdysozoa</taxon>
        <taxon>Arthropoda</taxon>
        <taxon>Hexapoda</taxon>
        <taxon>Insecta</taxon>
        <taxon>Pterygota</taxon>
        <taxon>Neoptera</taxon>
        <taxon>Endopterygota</taxon>
        <taxon>Diptera</taxon>
        <taxon>Brachycera</taxon>
        <taxon>Muscomorpha</taxon>
        <taxon>Hippoboscoidea</taxon>
        <taxon>Glossinidae</taxon>
        <taxon>Glossina</taxon>
    </lineage>
</organism>
<dbReference type="EMBL" id="JXJN01026154">
    <property type="status" value="NOT_ANNOTATED_CDS"/>
    <property type="molecule type" value="Genomic_DNA"/>
</dbReference>